<dbReference type="NCBIfam" id="TIGR01891">
    <property type="entry name" value="amidohydrolases"/>
    <property type="match status" value="1"/>
</dbReference>
<protein>
    <submittedName>
        <fullName evidence="3">Amidohydrolase</fullName>
    </submittedName>
</protein>
<sequence length="433" mass="46939">MSHDVRNRLPAIRRAFHRHPEPGWREFRTTARIVEEVERIGVDGLAIGRDVLSSEDRMAVPDQSELDAWLEGAREAGVRPDVLERTADGHTGAVAVLERGEGPTVGLRVDMDAISMTESEEVGHRPADEGFRSEHEGYMHACGHDAHLAIALGILEAVKHGSFAGTFKLFFQPAEEISGGGKPLVEGGYVDDVDYLLSLHVGLHNPTGTIVSGVVKPLAMAHLTATFEGASAHAGKTPSAGANAMQAAATAIQNAYAIPRHADGMTRINLGRIEGGTASNIIAEEITIDGEVRGETTALMEYARTELERVFYAAAEMHDCDVTQRMMSESPRIDSDPELRDLIGSVASTVPWVDTVISEQEFGASEDVTFLMERVQENGGLASYLIVGADHPTNHHTPTFDVDERCLEIGVDVVSSAIEEISRRRPSRDDPKR</sequence>
<dbReference type="InterPro" id="IPR011650">
    <property type="entry name" value="Peptidase_M20_dimer"/>
</dbReference>
<keyword evidence="4" id="KW-1185">Reference proteome</keyword>
<proteinExistence type="predicted"/>
<dbReference type="InterPro" id="IPR036264">
    <property type="entry name" value="Bact_exopeptidase_dim_dom"/>
</dbReference>
<dbReference type="Gene3D" id="3.30.70.360">
    <property type="match status" value="1"/>
</dbReference>
<accession>A0ABD5UQF8</accession>
<feature type="binding site" evidence="1">
    <location>
        <position position="200"/>
    </location>
    <ligand>
        <name>Mn(2+)</name>
        <dbReference type="ChEBI" id="CHEBI:29035"/>
        <label>2</label>
    </ligand>
</feature>
<organism evidence="3 4">
    <name type="scientific">Halopenitus salinus</name>
    <dbReference type="NCBI Taxonomy" id="1198295"/>
    <lineage>
        <taxon>Archaea</taxon>
        <taxon>Methanobacteriati</taxon>
        <taxon>Methanobacteriota</taxon>
        <taxon>Stenosarchaea group</taxon>
        <taxon>Halobacteria</taxon>
        <taxon>Halobacteriales</taxon>
        <taxon>Haloferacaceae</taxon>
        <taxon>Halopenitus</taxon>
    </lineage>
</organism>
<dbReference type="Proteomes" id="UP001596296">
    <property type="component" value="Unassembled WGS sequence"/>
</dbReference>
<feature type="binding site" evidence="1">
    <location>
        <position position="144"/>
    </location>
    <ligand>
        <name>Mn(2+)</name>
        <dbReference type="ChEBI" id="CHEBI:29035"/>
        <label>2</label>
    </ligand>
</feature>
<dbReference type="InterPro" id="IPR002933">
    <property type="entry name" value="Peptidase_M20"/>
</dbReference>
<feature type="domain" description="Peptidase M20 dimerisation" evidence="2">
    <location>
        <begin position="220"/>
        <end position="312"/>
    </location>
</feature>
<reference evidence="3 4" key="1">
    <citation type="journal article" date="2019" name="Int. J. Syst. Evol. Microbiol.">
        <title>The Global Catalogue of Microorganisms (GCM) 10K type strain sequencing project: providing services to taxonomists for standard genome sequencing and annotation.</title>
        <authorList>
            <consortium name="The Broad Institute Genomics Platform"/>
            <consortium name="The Broad Institute Genome Sequencing Center for Infectious Disease"/>
            <person name="Wu L."/>
            <person name="Ma J."/>
        </authorList>
    </citation>
    <scope>NUCLEOTIDE SEQUENCE [LARGE SCALE GENOMIC DNA]</scope>
    <source>
        <strain evidence="3 4">SKJ47</strain>
    </source>
</reference>
<dbReference type="RefSeq" id="WP_379740277.1">
    <property type="nucleotide sequence ID" value="NZ_JBHSVN010000001.1"/>
</dbReference>
<gene>
    <name evidence="3" type="ORF">ACFQE9_03310</name>
</gene>
<dbReference type="Pfam" id="PF01546">
    <property type="entry name" value="Peptidase_M20"/>
    <property type="match status" value="1"/>
</dbReference>
<comment type="caution">
    <text evidence="3">The sequence shown here is derived from an EMBL/GenBank/DDBJ whole genome shotgun (WGS) entry which is preliminary data.</text>
</comment>
<feature type="binding site" evidence="1">
    <location>
        <position position="142"/>
    </location>
    <ligand>
        <name>Mn(2+)</name>
        <dbReference type="ChEBI" id="CHEBI:29035"/>
        <label>2</label>
    </ligand>
</feature>
<dbReference type="PIRSF" id="PIRSF005962">
    <property type="entry name" value="Pept_M20D_amidohydro"/>
    <property type="match status" value="1"/>
</dbReference>
<keyword evidence="1" id="KW-0479">Metal-binding</keyword>
<dbReference type="AlphaFoldDB" id="A0ABD5UQF8"/>
<evidence type="ECO:0000313" key="4">
    <source>
        <dbReference type="Proteomes" id="UP001596296"/>
    </source>
</evidence>
<dbReference type="EMBL" id="JBHSXL010000003">
    <property type="protein sequence ID" value="MFC6891647.1"/>
    <property type="molecule type" value="Genomic_DNA"/>
</dbReference>
<dbReference type="PANTHER" id="PTHR30575:SF3">
    <property type="entry name" value="PEPTIDASE M20 DIMERISATION DOMAIN-CONTAINING PROTEIN"/>
    <property type="match status" value="1"/>
</dbReference>
<dbReference type="PANTHER" id="PTHR30575">
    <property type="entry name" value="PEPTIDASE M20"/>
    <property type="match status" value="1"/>
</dbReference>
<dbReference type="SUPFAM" id="SSF53187">
    <property type="entry name" value="Zn-dependent exopeptidases"/>
    <property type="match status" value="1"/>
</dbReference>
<feature type="binding site" evidence="1">
    <location>
        <position position="396"/>
    </location>
    <ligand>
        <name>Mn(2+)</name>
        <dbReference type="ChEBI" id="CHEBI:29035"/>
        <label>2</label>
    </ligand>
</feature>
<dbReference type="InterPro" id="IPR052030">
    <property type="entry name" value="Peptidase_M20/M20A_hydrolases"/>
</dbReference>
<evidence type="ECO:0000256" key="1">
    <source>
        <dbReference type="PIRSR" id="PIRSR005962-1"/>
    </source>
</evidence>
<keyword evidence="1" id="KW-0464">Manganese</keyword>
<evidence type="ECO:0000313" key="3">
    <source>
        <dbReference type="EMBL" id="MFC6891647.1"/>
    </source>
</evidence>
<feature type="binding site" evidence="1">
    <location>
        <position position="176"/>
    </location>
    <ligand>
        <name>Mn(2+)</name>
        <dbReference type="ChEBI" id="CHEBI:29035"/>
        <label>2</label>
    </ligand>
</feature>
<dbReference type="InterPro" id="IPR017439">
    <property type="entry name" value="Amidohydrolase"/>
</dbReference>
<comment type="cofactor">
    <cofactor evidence="1">
        <name>Mn(2+)</name>
        <dbReference type="ChEBI" id="CHEBI:29035"/>
    </cofactor>
    <text evidence="1">The Mn(2+) ion enhances activity.</text>
</comment>
<dbReference type="SUPFAM" id="SSF55031">
    <property type="entry name" value="Bacterial exopeptidase dimerisation domain"/>
    <property type="match status" value="1"/>
</dbReference>
<name>A0ABD5UQF8_9EURY</name>
<dbReference type="Pfam" id="PF07687">
    <property type="entry name" value="M20_dimer"/>
    <property type="match status" value="1"/>
</dbReference>
<dbReference type="Gene3D" id="3.40.630.10">
    <property type="entry name" value="Zn peptidases"/>
    <property type="match status" value="2"/>
</dbReference>
<evidence type="ECO:0000259" key="2">
    <source>
        <dbReference type="Pfam" id="PF07687"/>
    </source>
</evidence>